<comment type="caution">
    <text evidence="1">The sequence shown here is derived from an EMBL/GenBank/DDBJ whole genome shotgun (WGS) entry which is preliminary data.</text>
</comment>
<accession>S8D273</accession>
<dbReference type="PANTHER" id="PTHR17985">
    <property type="entry name" value="SER/THR-RICH PROTEIN T10 IN DGCR REGION"/>
    <property type="match status" value="1"/>
</dbReference>
<keyword evidence="2" id="KW-1185">Reference proteome</keyword>
<feature type="non-terminal residue" evidence="1">
    <location>
        <position position="253"/>
    </location>
</feature>
<dbReference type="InterPro" id="IPR008551">
    <property type="entry name" value="TANGO2"/>
</dbReference>
<evidence type="ECO:0000313" key="1">
    <source>
        <dbReference type="EMBL" id="EPS71476.1"/>
    </source>
</evidence>
<dbReference type="PANTHER" id="PTHR17985:SF16">
    <property type="entry name" value="TRANSPORT_GOLGI ORGANIZATION-LIKE PROTEIN (DUF833)"/>
    <property type="match status" value="1"/>
</dbReference>
<proteinExistence type="predicted"/>
<dbReference type="Proteomes" id="UP000015453">
    <property type="component" value="Unassembled WGS sequence"/>
</dbReference>
<gene>
    <name evidence="1" type="ORF">M569_03282</name>
</gene>
<evidence type="ECO:0000313" key="2">
    <source>
        <dbReference type="Proteomes" id="UP000015453"/>
    </source>
</evidence>
<protein>
    <submittedName>
        <fullName evidence="1">Uncharacterized protein</fullName>
    </submittedName>
</protein>
<dbReference type="AlphaFoldDB" id="S8D273"/>
<organism evidence="1 2">
    <name type="scientific">Genlisea aurea</name>
    <dbReference type="NCBI Taxonomy" id="192259"/>
    <lineage>
        <taxon>Eukaryota</taxon>
        <taxon>Viridiplantae</taxon>
        <taxon>Streptophyta</taxon>
        <taxon>Embryophyta</taxon>
        <taxon>Tracheophyta</taxon>
        <taxon>Spermatophyta</taxon>
        <taxon>Magnoliopsida</taxon>
        <taxon>eudicotyledons</taxon>
        <taxon>Gunneridae</taxon>
        <taxon>Pentapetalae</taxon>
        <taxon>asterids</taxon>
        <taxon>lamiids</taxon>
        <taxon>Lamiales</taxon>
        <taxon>Lentibulariaceae</taxon>
        <taxon>Genlisea</taxon>
    </lineage>
</organism>
<sequence>MCIAVFMWRTHSRYPLLLLLNRDEYHCRPTTALEWWADGEILGGRDVEAGGTWLASSKKGRLAFLTNVREIDSKPRIKSRGDLPVRFLKSEKNPGDFAEELVAEADDYNGFNLVVADLPSLTMLYITNRNTAGLLVSEVTPGMHVLSNAQLDTPWPKAQRLLHSFEEAVKLMKTEVSLPELAEILKDTRKDSDSKQLPGIYPPEFEYLLSSIFVEASTPSGRYGTRSISAVGVDKSGVVSFYENHLEDEEAWE</sequence>
<reference evidence="1 2" key="1">
    <citation type="journal article" date="2013" name="BMC Genomics">
        <title>The miniature genome of a carnivorous plant Genlisea aurea contains a low number of genes and short non-coding sequences.</title>
        <authorList>
            <person name="Leushkin E.V."/>
            <person name="Sutormin R.A."/>
            <person name="Nabieva E.R."/>
            <person name="Penin A.A."/>
            <person name="Kondrashov A.S."/>
            <person name="Logacheva M.D."/>
        </authorList>
    </citation>
    <scope>NUCLEOTIDE SEQUENCE [LARGE SCALE GENOMIC DNA]</scope>
</reference>
<name>S8D273_9LAMI</name>
<dbReference type="EMBL" id="AUSU01001245">
    <property type="protein sequence ID" value="EPS71476.1"/>
    <property type="molecule type" value="Genomic_DNA"/>
</dbReference>
<dbReference type="OrthoDB" id="191601at2759"/>
<dbReference type="Pfam" id="PF05742">
    <property type="entry name" value="TANGO2"/>
    <property type="match status" value="1"/>
</dbReference>